<dbReference type="Proteomes" id="UP001589692">
    <property type="component" value="Unassembled WGS sequence"/>
</dbReference>
<evidence type="ECO:0000313" key="1">
    <source>
        <dbReference type="EMBL" id="MFB9951283.1"/>
    </source>
</evidence>
<name>A0ABV6ANI5_9HYPH</name>
<evidence type="ECO:0000313" key="2">
    <source>
        <dbReference type="Proteomes" id="UP001589692"/>
    </source>
</evidence>
<dbReference type="EMBL" id="JBHMAA010000024">
    <property type="protein sequence ID" value="MFB9951283.1"/>
    <property type="molecule type" value="Genomic_DNA"/>
</dbReference>
<dbReference type="RefSeq" id="WP_377264096.1">
    <property type="nucleotide sequence ID" value="NZ_JBHMAA010000024.1"/>
</dbReference>
<sequence>MFVLARRLTIVTLIMTIFALAFAALVAQPGRRDPGMRVGSATSCHHPAIPHCVATL</sequence>
<proteinExistence type="predicted"/>
<accession>A0ABV6ANI5</accession>
<organism evidence="1 2">
    <name type="scientific">Rhizobium puerariae</name>
    <dbReference type="NCBI Taxonomy" id="1585791"/>
    <lineage>
        <taxon>Bacteria</taxon>
        <taxon>Pseudomonadati</taxon>
        <taxon>Pseudomonadota</taxon>
        <taxon>Alphaproteobacteria</taxon>
        <taxon>Hyphomicrobiales</taxon>
        <taxon>Rhizobiaceae</taxon>
        <taxon>Rhizobium/Agrobacterium group</taxon>
        <taxon>Rhizobium</taxon>
    </lineage>
</organism>
<comment type="caution">
    <text evidence="1">The sequence shown here is derived from an EMBL/GenBank/DDBJ whole genome shotgun (WGS) entry which is preliminary data.</text>
</comment>
<keyword evidence="2" id="KW-1185">Reference proteome</keyword>
<gene>
    <name evidence="1" type="ORF">ACFFP0_20745</name>
</gene>
<protein>
    <submittedName>
        <fullName evidence="1">Uncharacterized protein</fullName>
    </submittedName>
</protein>
<reference evidence="1 2" key="1">
    <citation type="submission" date="2024-09" db="EMBL/GenBank/DDBJ databases">
        <authorList>
            <person name="Sun Q."/>
            <person name="Mori K."/>
        </authorList>
    </citation>
    <scope>NUCLEOTIDE SEQUENCE [LARGE SCALE GENOMIC DNA]</scope>
    <source>
        <strain evidence="1 2">TBRC 4938</strain>
    </source>
</reference>